<comment type="caution">
    <text evidence="2">The sequence shown here is derived from an EMBL/GenBank/DDBJ whole genome shotgun (WGS) entry which is preliminary data.</text>
</comment>
<proteinExistence type="inferred from homology"/>
<dbReference type="Pfam" id="PF14602">
    <property type="entry name" value="Hexapep_2"/>
    <property type="match status" value="1"/>
</dbReference>
<keyword evidence="3" id="KW-1185">Reference proteome</keyword>
<evidence type="ECO:0000313" key="2">
    <source>
        <dbReference type="EMBL" id="KXU89666.1"/>
    </source>
</evidence>
<dbReference type="Proteomes" id="UP000075613">
    <property type="component" value="Unassembled WGS sequence"/>
</dbReference>
<evidence type="ECO:0000256" key="1">
    <source>
        <dbReference type="ARBA" id="ARBA00007274"/>
    </source>
</evidence>
<evidence type="ECO:0000313" key="3">
    <source>
        <dbReference type="Proteomes" id="UP000075613"/>
    </source>
</evidence>
<accession>A0A149PXK3</accession>
<dbReference type="InterPro" id="IPR011004">
    <property type="entry name" value="Trimer_LpxA-like_sf"/>
</dbReference>
<dbReference type="PANTHER" id="PTHR43300">
    <property type="entry name" value="ACETYLTRANSFERASE"/>
    <property type="match status" value="1"/>
</dbReference>
<gene>
    <name evidence="2" type="ORF">CI15_05585</name>
</gene>
<evidence type="ECO:0008006" key="4">
    <source>
        <dbReference type="Google" id="ProtNLM"/>
    </source>
</evidence>
<dbReference type="Gene3D" id="2.160.10.10">
    <property type="entry name" value="Hexapeptide repeat proteins"/>
    <property type="match status" value="1"/>
</dbReference>
<dbReference type="InterPro" id="IPR001451">
    <property type="entry name" value="Hexapep"/>
</dbReference>
<comment type="similarity">
    <text evidence="1">Belongs to the transferase hexapeptide repeat family.</text>
</comment>
<dbReference type="STRING" id="1399968.CI15_05585"/>
<dbReference type="SUPFAM" id="SSF51161">
    <property type="entry name" value="Trimeric LpxA-like enzymes"/>
    <property type="match status" value="1"/>
</dbReference>
<dbReference type="EMBL" id="LRBG01000004">
    <property type="protein sequence ID" value="KXU89666.1"/>
    <property type="molecule type" value="Genomic_DNA"/>
</dbReference>
<sequence>MVCALFADSGADTVVRTAHQRFIPQDEHGDLPFVPFETLAQSHPSHEYEVFVALEHARQNTVRAEIAATAKQQGYRLASYVSPSAQLGARVVIGEHCLVLEGVTAQYDVQFGDNVIVGARCFFGQGTEVGENAYFGSAVFVDRYAKIGHHCTIGSQVRIAESVEVPAWSYLKAFEDVRSSLTEPVFIHEALRASACIVDRRLAAENAGM</sequence>
<organism evidence="2 3">
    <name type="scientific">Paraburkholderia monticola</name>
    <dbReference type="NCBI Taxonomy" id="1399968"/>
    <lineage>
        <taxon>Bacteria</taxon>
        <taxon>Pseudomonadati</taxon>
        <taxon>Pseudomonadota</taxon>
        <taxon>Betaproteobacteria</taxon>
        <taxon>Burkholderiales</taxon>
        <taxon>Burkholderiaceae</taxon>
        <taxon>Paraburkholderia</taxon>
    </lineage>
</organism>
<name>A0A149PXK3_9BURK</name>
<dbReference type="AlphaFoldDB" id="A0A149PXK3"/>
<reference evidence="2 3" key="1">
    <citation type="journal article" date="2015" name="Int. J. Syst. Evol. Microbiol.">
        <title>Burkholderia monticola sp. nov., isolated from mountain soil.</title>
        <authorList>
            <person name="Baek I."/>
            <person name="Seo B."/>
            <person name="Lee I."/>
            <person name="Yi H."/>
            <person name="Chun J."/>
        </authorList>
    </citation>
    <scope>NUCLEOTIDE SEQUENCE [LARGE SCALE GENOMIC DNA]</scope>
    <source>
        <strain evidence="2 3">JC2948</strain>
    </source>
</reference>
<dbReference type="InterPro" id="IPR050179">
    <property type="entry name" value="Trans_hexapeptide_repeat"/>
</dbReference>
<protein>
    <recommendedName>
        <fullName evidence="4">Transferase</fullName>
    </recommendedName>
</protein>